<evidence type="ECO:0000256" key="3">
    <source>
        <dbReference type="ARBA" id="ARBA00023136"/>
    </source>
</evidence>
<keyword evidence="10" id="KW-1267">Proteomics identification</keyword>
<feature type="domain" description="Ig-like" evidence="7">
    <location>
        <begin position="1252"/>
        <end position="1323"/>
    </location>
</feature>
<evidence type="ECO:0000256" key="2">
    <source>
        <dbReference type="ARBA" id="ARBA00022729"/>
    </source>
</evidence>
<protein>
    <recommendedName>
        <fullName evidence="7">Ig-like domain-containing protein</fullName>
    </recommendedName>
</protein>
<evidence type="ECO:0007829" key="10">
    <source>
        <dbReference type="PeptideAtlas" id="A0A498MAJ4"/>
    </source>
</evidence>
<keyword evidence="9" id="KW-1185">Reference proteome</keyword>
<keyword evidence="3 5" id="KW-0472">Membrane</keyword>
<feature type="chain" id="PRO_5019849692" description="Ig-like domain-containing protein" evidence="6">
    <location>
        <begin position="17"/>
        <end position="2533"/>
    </location>
</feature>
<organism evidence="8 9">
    <name type="scientific">Labeo rohita</name>
    <name type="common">Indian major carp</name>
    <name type="synonym">Cyprinus rohita</name>
    <dbReference type="NCBI Taxonomy" id="84645"/>
    <lineage>
        <taxon>Eukaryota</taxon>
        <taxon>Metazoa</taxon>
        <taxon>Chordata</taxon>
        <taxon>Craniata</taxon>
        <taxon>Vertebrata</taxon>
        <taxon>Euteleostomi</taxon>
        <taxon>Actinopterygii</taxon>
        <taxon>Neopterygii</taxon>
        <taxon>Teleostei</taxon>
        <taxon>Ostariophysi</taxon>
        <taxon>Cypriniformes</taxon>
        <taxon>Cyprinidae</taxon>
        <taxon>Labeoninae</taxon>
        <taxon>Labeonini</taxon>
        <taxon>Labeo</taxon>
    </lineage>
</organism>
<dbReference type="SUPFAM" id="SSF48726">
    <property type="entry name" value="Immunoglobulin"/>
    <property type="match status" value="7"/>
</dbReference>
<feature type="domain" description="Ig-like" evidence="7">
    <location>
        <begin position="527"/>
        <end position="645"/>
    </location>
</feature>
<dbReference type="PROSITE" id="PS50835">
    <property type="entry name" value="IG_LIKE"/>
    <property type="match status" value="11"/>
</dbReference>
<sequence>MMLIFGLMLLLQTTACLDRFCWFDQSDPCYAALGDKLNLLMVLDTSEYDLKIQKRIKNNTKDDQVCRVKYGRIKDCDFLNNRAEVTVINETLMIKRVIRADSGNYRLGLSHSDGTETSRDLQVIVEAPIGSVEVSIICSSSGVMRASCSSEGDQLLYSWTLNGDPLMNGNSSIELNEETEGNISYSVKNHVSHGQKTIRLVCPTVSVVFVLVWCFQMMVLLGLLGGFHIYMRHTSGLDQFCRFCQAKPCFAALGHKLNLQMVLKPQHQDLYLYKTLNDGSTLNIFRIEKNKEYKHESIRSRSEFIFDNVTLIINNVIKADSGTYTSDVIEMDMVMGSNLQVIVEAPVGSVEVSTSCSSNQMSVSCSSEGDQITYSWTLNGKILEQRFMNGKTTIQLDEGTDGNINCSVKNHVSQAQKTIRVKPCPVSVVFVLVWCFQLMVLLGLLGGFHIYMRHTSVCSSGLDRFCWFNQSDPCYAALGHKLSLLMVSDASKYELKIQKRIYNPRDDPVCRVKYGRMKECDLYNNRPEVTVINGTLIINHVTRADSGNYRLIVINSWGARTSTDLQVIVEAPIGSVEVSISCSSSGVMRASCSSEGDQLLYNWTLNGDPLMDGNSSIDLNEGTDGNISCSVKNHVSHGQKTIRLDCPTVSVVFVLLWCFQLMVLLGLLGGFHIYMRHTSAPIGSVEVSISCSSSGVMRASCSSEGDQLLYSWTLNGDPLMVGNSSIDLNEGTDGNISCSVKNHVSHGQKTIRLICPTGVEWNCSFNQSDPCYAALGHKLNLLMMLNANEYDLKIIKRIYNTHDDPVCRVKYGRIRECDLYNNRREVTVINGTLIINHVIRSDSGNYRITLDRPDGTITSRDLQVIVEAPIGSVEVSIICSSSEVMRASCSSEGDQLLYSWTLNGDPLMDGNSSIDLNEGTDGNICCSVKNHISHAQKTISVKSCPGPDRFCWFNQSDPCYAALGDKLNLQMVQDAQDLELRLYKELTDGRELEVFKIKNNQEKKHESIRNRSDFIFENGTLIINRMIRADSGNYRLELYRSDGTRTFKQHLPVSIEVPIGSVKVSTSCSSNQRSVSCSSEGDQIIYSWTLNGKILEQGLMVGNSSIDLDEETGGNISCSVKNHISHAQRTIRVEPCPGLDRFCRFEQSEHCYAALGDKLNLLMVLDARKFDLKLIKRINNTADDPVCRIKNDRMKDCDLYNNRREVTVINGTLIINHVTKADSGNYSITLFNSDGTEIFQGNLQVIVEAPIGSVEVSIICSSSGVMRASCSSEGDQLLYSWTLNGDPLMDGNSSIELDEGTDGNISCSVKNHVSHGQKTIRVKPCPVCSVSVVFVLVWCFQLMVLLGLLGGFHIYMRHMSAPIGSVEVSIICSSSGVMRASCSSEGDQLLYSWTLNGDPLMDGNSSIKLDEGTDGNISCSVKNHVSHGQKAIRVKPCPVCSVSVVFVLVWCFQLMVLLGLLGGFHIYMKHTSGLDLFCRFDQFDLCYAALGHKLNLLMVLDASKYDLGLRHRINNTQDDPVCRVKNGRMKDCDLYNNRPEVTVINGTLIIKRVIRADSGNYTLKLSPSDGTETSRDLQVIVEAPIGSVEVSISCSSSGVMRASCSSEGDQLLYNWTLNGDPLIDGNRSIDLDEETDGNISCSVKNHVSHGQKTIRVKPCPGLELNCSFNQSDSCYAALGHKLKLPMVLDASKYDLQLKKRINNNTAHDLVCRVKNDKMRECDLYNNRAEVTVINGTLIINHVTKADSGNYTLTLSHSDGTELFQGNLQVIVEAPIGSVEVSISCSSSGVMRASCSSEGDQLLYSWTLNGDPLMVGNSSIDLDERTDGNICCSVKNHVSHGQKTIRVKPCPATAGNVELIYADISHENKCEKKKTGLDRFCWFDQSDPCYAALGHKLSLPMVLGTSEYDMKIRKRINNQNDPVCRFQYGKIKDTECDLYNNRAEVTFVQGMLIINHVIRADSGNYTLEIYSSQVRLTFQGDLQVIVEAPIGSVEVSIICSSSGVMRASCSSEGDQLLYNWTLNGDQLMDGNSSIDLNEGTDGNISCSVKNHVSHAQKTIRVKPCPAPIGSVEVSISCSSNQRSVSCSSEGDQIIYNWTLNGIILEQGPMVRNTTIQLNEGTDGNISCSVKNHVSYGEKTISVKPCPGLDQFCRFDQSDPCYAALGHKLNLLMVLDTSEYDLMLIKRTNDTQDDPVCRVKYGRMKECDLYNNRAEVTVIDGTVIINHVIRADSGNYTLRLSHSDGTETSRDLQVIVEAPIGSVEMSISCFFNQRSVSCSSEGDQITYIWTLNGEILKQGLMDGNSRIDLDERTDGNICCSVKNHVSHAQKTIRVEPCPGLDRFCRFDQSDPCYAALGHKLNLLMVLDTSKHDLMLIKSIYNTQDDPVCRVKYGRMRMKECDLYNNRAEVTVINGSLIINRVIRADSGNYRLRLSHSDGTETSRDLQVIVEAPIGSVEVSISCSSNQRSVSCSSEGDQIMYIWTLNGKIVEQGPMIYCDTSSVSILPNKWKLPLQIFPHCAFKTLHESQNTDGQTI</sequence>
<feature type="transmembrane region" description="Helical" evidence="5">
    <location>
        <begin position="426"/>
        <end position="452"/>
    </location>
</feature>
<keyword evidence="2 6" id="KW-0732">Signal</keyword>
<dbReference type="InterPro" id="IPR007110">
    <property type="entry name" value="Ig-like_dom"/>
</dbReference>
<feature type="domain" description="Ig-like" evidence="7">
    <location>
        <begin position="1567"/>
        <end position="1657"/>
    </location>
</feature>
<dbReference type="InterPro" id="IPR036179">
    <property type="entry name" value="Ig-like_dom_sf"/>
</dbReference>
<comment type="caution">
    <text evidence="8">The sequence shown here is derived from an EMBL/GenBank/DDBJ whole genome shotgun (WGS) entry which is preliminary data.</text>
</comment>
<accession>A0A498MAJ4</accession>
<proteinExistence type="evidence at protein level"/>
<dbReference type="InterPro" id="IPR003599">
    <property type="entry name" value="Ig_sub"/>
</dbReference>
<evidence type="ECO:0000256" key="5">
    <source>
        <dbReference type="SAM" id="Phobius"/>
    </source>
</evidence>
<feature type="domain" description="Ig-like" evidence="7">
    <location>
        <begin position="1052"/>
        <end position="1134"/>
    </location>
</feature>
<keyword evidence="5" id="KW-0812">Transmembrane</keyword>
<dbReference type="InterPro" id="IPR015631">
    <property type="entry name" value="CD2/SLAM_rcpt"/>
</dbReference>
<dbReference type="SMART" id="SM00409">
    <property type="entry name" value="IG"/>
    <property type="match status" value="11"/>
</dbReference>
<feature type="transmembrane region" description="Helical" evidence="5">
    <location>
        <begin position="205"/>
        <end position="230"/>
    </location>
</feature>
<dbReference type="STRING" id="84645.A0A498MAJ4"/>
<dbReference type="InterPro" id="IPR013783">
    <property type="entry name" value="Ig-like_fold"/>
</dbReference>
<name>A0A498MAJ4_LABRO</name>
<feature type="domain" description="Ig-like" evidence="7">
    <location>
        <begin position="2062"/>
        <end position="2140"/>
    </location>
</feature>
<dbReference type="EMBL" id="QBIY01012737">
    <property type="protein sequence ID" value="RXN17861.1"/>
    <property type="molecule type" value="Genomic_DNA"/>
</dbReference>
<feature type="domain" description="Ig-like" evidence="7">
    <location>
        <begin position="1776"/>
        <end position="1847"/>
    </location>
</feature>
<feature type="domain" description="Ig-like" evidence="7">
    <location>
        <begin position="647"/>
        <end position="752"/>
    </location>
</feature>
<evidence type="ECO:0000313" key="8">
    <source>
        <dbReference type="EMBL" id="RXN17861.1"/>
    </source>
</evidence>
<feature type="signal peptide" evidence="6">
    <location>
        <begin position="1"/>
        <end position="16"/>
    </location>
</feature>
<dbReference type="Proteomes" id="UP000290572">
    <property type="component" value="Unassembled WGS sequence"/>
</dbReference>
<evidence type="ECO:0000313" key="9">
    <source>
        <dbReference type="Proteomes" id="UP000290572"/>
    </source>
</evidence>
<feature type="transmembrane region" description="Helical" evidence="5">
    <location>
        <begin position="1439"/>
        <end position="1468"/>
    </location>
</feature>
<keyword evidence="5" id="KW-1133">Transmembrane helix</keyword>
<evidence type="ECO:0000256" key="1">
    <source>
        <dbReference type="ARBA" id="ARBA00004370"/>
    </source>
</evidence>
<dbReference type="PANTHER" id="PTHR12080:SF48">
    <property type="entry name" value="IMMUNOGLOBULIN SUBTYPE DOMAIN-CONTAINING PROTEIN"/>
    <property type="match status" value="1"/>
</dbReference>
<dbReference type="PANTHER" id="PTHR12080">
    <property type="entry name" value="SIGNALING LYMPHOCYTIC ACTIVATION MOLECULE"/>
    <property type="match status" value="1"/>
</dbReference>
<feature type="domain" description="Ig-like" evidence="7">
    <location>
        <begin position="1364"/>
        <end position="1435"/>
    </location>
</feature>
<evidence type="ECO:0000256" key="4">
    <source>
        <dbReference type="ARBA" id="ARBA00023180"/>
    </source>
</evidence>
<feature type="domain" description="Ig-like" evidence="7">
    <location>
        <begin position="1990"/>
        <end position="2059"/>
    </location>
</feature>
<dbReference type="GO" id="GO:0016020">
    <property type="term" value="C:membrane"/>
    <property type="evidence" value="ECO:0007669"/>
    <property type="project" value="UniProtKB-SubCell"/>
</dbReference>
<dbReference type="Gene3D" id="2.60.40.10">
    <property type="entry name" value="Immunoglobulins"/>
    <property type="match status" value="16"/>
</dbReference>
<evidence type="ECO:0000259" key="7">
    <source>
        <dbReference type="PROSITE" id="PS50835"/>
    </source>
</evidence>
<feature type="domain" description="Ig-like" evidence="7">
    <location>
        <begin position="346"/>
        <end position="420"/>
    </location>
</feature>
<feature type="domain" description="Ig-like" evidence="7">
    <location>
        <begin position="853"/>
        <end position="940"/>
    </location>
</feature>
<keyword evidence="4" id="KW-0325">Glycoprotein</keyword>
<gene>
    <name evidence="8" type="ORF">ROHU_026546</name>
</gene>
<evidence type="ECO:0000256" key="6">
    <source>
        <dbReference type="SAM" id="SignalP"/>
    </source>
</evidence>
<feature type="transmembrane region" description="Helical" evidence="5">
    <location>
        <begin position="1332"/>
        <end position="1355"/>
    </location>
</feature>
<comment type="subcellular location">
    <subcellularLocation>
        <location evidence="1">Membrane</location>
    </subcellularLocation>
</comment>
<reference evidence="8 9" key="1">
    <citation type="submission" date="2018-03" db="EMBL/GenBank/DDBJ databases">
        <title>Draft genome sequence of Rohu Carp (Labeo rohita).</title>
        <authorList>
            <person name="Das P."/>
            <person name="Kushwaha B."/>
            <person name="Joshi C.G."/>
            <person name="Kumar D."/>
            <person name="Nagpure N.S."/>
            <person name="Sahoo L."/>
            <person name="Das S.P."/>
            <person name="Bit A."/>
            <person name="Patnaik S."/>
            <person name="Meher P.K."/>
            <person name="Jayasankar P."/>
            <person name="Koringa P.G."/>
            <person name="Patel N.V."/>
            <person name="Hinsu A.T."/>
            <person name="Kumar R."/>
            <person name="Pandey M."/>
            <person name="Agarwal S."/>
            <person name="Srivastava S."/>
            <person name="Singh M."/>
            <person name="Iquebal M.A."/>
            <person name="Jaiswal S."/>
            <person name="Angadi U.B."/>
            <person name="Kumar N."/>
            <person name="Raza M."/>
            <person name="Shah T.M."/>
            <person name="Rai A."/>
            <person name="Jena J.K."/>
        </authorList>
    </citation>
    <scope>NUCLEOTIDE SEQUENCE [LARGE SCALE GENOMIC DNA]</scope>
    <source>
        <strain evidence="8">DASCIFA01</strain>
        <tissue evidence="8">Testis</tissue>
    </source>
</reference>